<dbReference type="EMBL" id="FOIL01000011">
    <property type="protein sequence ID" value="SET29512.1"/>
    <property type="molecule type" value="Genomic_DNA"/>
</dbReference>
<comment type="subunit">
    <text evidence="6">Homodimer.</text>
</comment>
<dbReference type="Proteomes" id="UP000199820">
    <property type="component" value="Unassembled WGS sequence"/>
</dbReference>
<dbReference type="PIRSF" id="PIRSF005520">
    <property type="entry name" value="UCP005520"/>
    <property type="match status" value="1"/>
</dbReference>
<evidence type="ECO:0000259" key="7">
    <source>
        <dbReference type="Pfam" id="PF00636"/>
    </source>
</evidence>
<keyword evidence="2 6" id="KW-0698">rRNA processing</keyword>
<keyword evidence="6" id="KW-0460">Magnesium</keyword>
<comment type="cofactor">
    <cofactor evidence="6">
        <name>Mg(2+)</name>
        <dbReference type="ChEBI" id="CHEBI:18420"/>
    </cofactor>
</comment>
<name>A0A1I0DB46_9FIRM</name>
<keyword evidence="6" id="KW-0699">rRNA-binding</keyword>
<evidence type="ECO:0000313" key="8">
    <source>
        <dbReference type="EMBL" id="SET29512.1"/>
    </source>
</evidence>
<comment type="subcellular location">
    <subcellularLocation>
        <location evidence="6">Cytoplasm</location>
    </subcellularLocation>
</comment>
<protein>
    <recommendedName>
        <fullName evidence="6">Mini-ribonuclease 3</fullName>
        <shortName evidence="6">Mini-3</shortName>
        <shortName evidence="6">Mini-RNase 3</shortName>
        <ecNumber evidence="6">3.1.26.-</ecNumber>
    </recommendedName>
    <alternativeName>
        <fullName evidence="6">Mini-RNase III</fullName>
        <shortName evidence="6">Mini-III</shortName>
    </alternativeName>
</protein>
<evidence type="ECO:0000313" key="9">
    <source>
        <dbReference type="Proteomes" id="UP000199820"/>
    </source>
</evidence>
<keyword evidence="9" id="KW-1185">Reference proteome</keyword>
<dbReference type="HAMAP" id="MF_01468">
    <property type="entry name" value="RNase_Mini_III"/>
    <property type="match status" value="1"/>
</dbReference>
<keyword evidence="4 6" id="KW-0255">Endonuclease</keyword>
<dbReference type="InterPro" id="IPR036389">
    <property type="entry name" value="RNase_III_sf"/>
</dbReference>
<evidence type="ECO:0000256" key="1">
    <source>
        <dbReference type="ARBA" id="ARBA00022517"/>
    </source>
</evidence>
<feature type="active site" evidence="6">
    <location>
        <position position="36"/>
    </location>
</feature>
<comment type="similarity">
    <text evidence="6">Belongs to the MrnC RNase family.</text>
</comment>
<dbReference type="PANTHER" id="PTHR34276">
    <property type="entry name" value="MINI-RIBONUCLEASE 3"/>
    <property type="match status" value="1"/>
</dbReference>
<keyword evidence="1 6" id="KW-0690">Ribosome biogenesis</keyword>
<evidence type="ECO:0000256" key="3">
    <source>
        <dbReference type="ARBA" id="ARBA00022722"/>
    </source>
</evidence>
<comment type="function">
    <text evidence="6">Involved in correct processing of both the 5' and 3' ends of 23S rRNA precursor. Processes 30S rRNA precursor transcript even in absence of ribonuclease 3 (Rnc); Rnc processes 30S rRNA into smaller rRNA precursors.</text>
</comment>
<dbReference type="EC" id="3.1.26.-" evidence="6"/>
<evidence type="ECO:0000256" key="6">
    <source>
        <dbReference type="HAMAP-Rule" id="MF_01468"/>
    </source>
</evidence>
<organism evidence="8 9">
    <name type="scientific">[Clostridium] aminophilum</name>
    <dbReference type="NCBI Taxonomy" id="1526"/>
    <lineage>
        <taxon>Bacteria</taxon>
        <taxon>Bacillati</taxon>
        <taxon>Bacillota</taxon>
        <taxon>Clostridia</taxon>
        <taxon>Lachnospirales</taxon>
        <taxon>Lachnospiraceae</taxon>
    </lineage>
</organism>
<dbReference type="GO" id="GO:0004525">
    <property type="term" value="F:ribonuclease III activity"/>
    <property type="evidence" value="ECO:0007669"/>
    <property type="project" value="InterPro"/>
</dbReference>
<dbReference type="SUPFAM" id="SSF69065">
    <property type="entry name" value="RNase III domain-like"/>
    <property type="match status" value="1"/>
</dbReference>
<dbReference type="PANTHER" id="PTHR34276:SF1">
    <property type="entry name" value="MINI-RIBONUCLEASE 3"/>
    <property type="match status" value="1"/>
</dbReference>
<dbReference type="RefSeq" id="WP_074649070.1">
    <property type="nucleotide sequence ID" value="NZ_FOIL01000011.1"/>
</dbReference>
<sequence length="152" mass="17239">MEESLKTILENFRTAFRIKGHETGEYSGLQLAYIGDAAYEMVIRTYVMDQGNMQVEKMHKHTTSLVRAGAQAAMYHAMNDADILTAEEIRAYKLGRNSKSYTKAKNATMTDYRTATGFEALMGWLYMTGHYSRMIELIAFGLKAIGELKENE</sequence>
<proteinExistence type="inferred from homology"/>
<reference evidence="8 9" key="1">
    <citation type="submission" date="2016-10" db="EMBL/GenBank/DDBJ databases">
        <authorList>
            <person name="de Groot N.N."/>
        </authorList>
    </citation>
    <scope>NUCLEOTIDE SEQUENCE [LARGE SCALE GENOMIC DNA]</scope>
    <source>
        <strain evidence="8 9">KH1P1</strain>
    </source>
</reference>
<dbReference type="GO" id="GO:0019843">
    <property type="term" value="F:rRNA binding"/>
    <property type="evidence" value="ECO:0007669"/>
    <property type="project" value="UniProtKB-UniRule"/>
</dbReference>
<dbReference type="GO" id="GO:0005737">
    <property type="term" value="C:cytoplasm"/>
    <property type="evidence" value="ECO:0007669"/>
    <property type="project" value="UniProtKB-SubCell"/>
</dbReference>
<keyword evidence="6" id="KW-0694">RNA-binding</keyword>
<dbReference type="AlphaFoldDB" id="A0A1I0DB46"/>
<keyword evidence="5 6" id="KW-0378">Hydrolase</keyword>
<evidence type="ECO:0000256" key="4">
    <source>
        <dbReference type="ARBA" id="ARBA00022759"/>
    </source>
</evidence>
<keyword evidence="3 6" id="KW-0540">Nuclease</keyword>
<keyword evidence="6" id="KW-0963">Cytoplasm</keyword>
<dbReference type="Pfam" id="PF00636">
    <property type="entry name" value="Ribonuclease_3"/>
    <property type="match status" value="1"/>
</dbReference>
<dbReference type="Gene3D" id="1.10.1520.10">
    <property type="entry name" value="Ribonuclease III domain"/>
    <property type="match status" value="1"/>
</dbReference>
<dbReference type="InterPro" id="IPR000999">
    <property type="entry name" value="RNase_III_dom"/>
</dbReference>
<dbReference type="InterPro" id="IPR008226">
    <property type="entry name" value="Mini3_fam"/>
</dbReference>
<dbReference type="GO" id="GO:0006364">
    <property type="term" value="P:rRNA processing"/>
    <property type="evidence" value="ECO:0007669"/>
    <property type="project" value="UniProtKB-UniRule"/>
</dbReference>
<gene>
    <name evidence="6" type="primary">mrnC</name>
    <name evidence="8" type="ORF">SAMN04487771_101133</name>
</gene>
<dbReference type="eggNOG" id="COG1939">
    <property type="taxonomic scope" value="Bacteria"/>
</dbReference>
<evidence type="ECO:0000256" key="2">
    <source>
        <dbReference type="ARBA" id="ARBA00022552"/>
    </source>
</evidence>
<feature type="domain" description="RNase III" evidence="7">
    <location>
        <begin position="30"/>
        <end position="129"/>
    </location>
</feature>
<accession>A0A1I0DB46</accession>
<dbReference type="STRING" id="1526.SAMN02910262_01991"/>
<evidence type="ECO:0000256" key="5">
    <source>
        <dbReference type="ARBA" id="ARBA00022801"/>
    </source>
</evidence>